<evidence type="ECO:0000313" key="6">
    <source>
        <dbReference type="EMBL" id="AHC31132.1"/>
    </source>
</evidence>
<organism evidence="4">
    <name type="scientific">Ostreid herpesvirus 1</name>
    <name type="common">OsHV-1</name>
    <name type="synonym">Pacific oyster herpesvirus</name>
    <dbReference type="NCBI Taxonomy" id="261939"/>
    <lineage>
        <taxon>Viruses</taxon>
        <taxon>Duplodnaviria</taxon>
        <taxon>Heunggongvirae</taxon>
        <taxon>Peploviricota</taxon>
        <taxon>Herviviricetes</taxon>
        <taxon>Herpesvirales</taxon>
        <taxon>Malacoherpesviridae</taxon>
        <taxon>Ostreavirus</taxon>
        <taxon>Ostreavirus ostreidmalaco1</taxon>
    </lineage>
</organism>
<dbReference type="Pfam" id="PF13920">
    <property type="entry name" value="zf-C3HC4_3"/>
    <property type="match status" value="1"/>
</dbReference>
<keyword evidence="1" id="KW-0862">Zinc</keyword>
<evidence type="ECO:0000313" key="8">
    <source>
        <dbReference type="EMBL" id="AHC31134.1"/>
    </source>
</evidence>
<dbReference type="CDD" id="cd00022">
    <property type="entry name" value="BIR"/>
    <property type="match status" value="1"/>
</dbReference>
<dbReference type="Gene3D" id="3.30.40.10">
    <property type="entry name" value="Zinc/RING finger domain, C3HC4 (zinc finger)"/>
    <property type="match status" value="1"/>
</dbReference>
<dbReference type="SUPFAM" id="SSF57924">
    <property type="entry name" value="Inhibitor of apoptosis (IAP) repeat"/>
    <property type="match status" value="1"/>
</dbReference>
<feature type="region of interest" description="Disordered" evidence="2">
    <location>
        <begin position="373"/>
        <end position="393"/>
    </location>
</feature>
<dbReference type="EMBL" id="KF517108">
    <property type="protein sequence ID" value="AHC31130.1"/>
    <property type="molecule type" value="Genomic_DNA"/>
</dbReference>
<evidence type="ECO:0000313" key="9">
    <source>
        <dbReference type="EMBL" id="AHC31135.1"/>
    </source>
</evidence>
<evidence type="ECO:0000256" key="2">
    <source>
        <dbReference type="SAM" id="MobiDB-lite"/>
    </source>
</evidence>
<evidence type="ECO:0000313" key="5">
    <source>
        <dbReference type="EMBL" id="AHC31131.1"/>
    </source>
</evidence>
<dbReference type="PANTHER" id="PTHR10044:SF139">
    <property type="entry name" value="DEATH-ASSOCIATED INHIBITOR OF APOPTOSIS 2"/>
    <property type="match status" value="1"/>
</dbReference>
<dbReference type="EMBL" id="KF517109">
    <property type="protein sequence ID" value="AHC31131.1"/>
    <property type="molecule type" value="Genomic_DNA"/>
</dbReference>
<dbReference type="PANTHER" id="PTHR10044">
    <property type="entry name" value="INHIBITOR OF APOPTOSIS"/>
    <property type="match status" value="1"/>
</dbReference>
<evidence type="ECO:0000256" key="1">
    <source>
        <dbReference type="PROSITE-ProRule" id="PRU00175"/>
    </source>
</evidence>
<dbReference type="EMBL" id="KF517110">
    <property type="protein sequence ID" value="AHC31132.1"/>
    <property type="molecule type" value="Genomic_DNA"/>
</dbReference>
<dbReference type="InterPro" id="IPR001841">
    <property type="entry name" value="Znf_RING"/>
</dbReference>
<feature type="domain" description="RING-type" evidence="3">
    <location>
        <begin position="405"/>
        <end position="447"/>
    </location>
</feature>
<sequence length="465" mass="53272">MSRPIEWSPENGAAVCLVEEYNYPMAIRCYKCNVLFDITGLPYTVDAFIEKHDSITSGMEGNQCRIKDLGDDWKKGLFSNFFFKTELSDTEEKITCTNCVWSRNVLKNSYYTRGMIKYAHDNESPACIIKNTEEMKTSDSWQYGNSCDVNFMQMETPFKKFTNKSVICSSCMTIIVGRDEHPTFGGFVNSHFINNPHCKDMDFLKNLSIDSRRIVVIANLDDFPDYNSDTSSSEGESSVGDEITYYNADEFTEMFGDDSDDDSDDEGIEDLSAYDEAMSVNDVDYKDVKERECSFSTWPKQMKQDSKEMAEAGWYYTGKSDRVRCFHCGITFGGWMPDDDPWSIHKLMEKETCGWLEFNPDKIPKVLRYIDDEGGEDKEEDGGGGGVIEFPKNNKEVENPKRGSCKACYERKADIAFIPCGHVFSCNICTMEMFASYKKKKRCPMCRVHVEKVQKIFLDEDEDMA</sequence>
<proteinExistence type="predicted"/>
<keyword evidence="1" id="KW-0479">Metal-binding</keyword>
<evidence type="ECO:0000313" key="7">
    <source>
        <dbReference type="EMBL" id="AHC31133.1"/>
    </source>
</evidence>
<organismHost>
    <name type="scientific">Pecten maximus</name>
    <name type="common">King scallop</name>
    <name type="synonym">Pilgrim's clam</name>
    <dbReference type="NCBI Taxonomy" id="6579"/>
</organismHost>
<dbReference type="EMBL" id="KF517112">
    <property type="protein sequence ID" value="AHC31134.1"/>
    <property type="molecule type" value="Genomic_DNA"/>
</dbReference>
<evidence type="ECO:0000313" key="4">
    <source>
        <dbReference type="EMBL" id="AHC31130.1"/>
    </source>
</evidence>
<dbReference type="PROSITE" id="PS50089">
    <property type="entry name" value="ZF_RING_2"/>
    <property type="match status" value="1"/>
</dbReference>
<accession>V9QL67</accession>
<dbReference type="Pfam" id="PF00653">
    <property type="entry name" value="BIR"/>
    <property type="match status" value="1"/>
</dbReference>
<protein>
    <recommendedName>
        <fullName evidence="3">RING-type domain-containing protein</fullName>
    </recommendedName>
</protein>
<dbReference type="SMART" id="SM00238">
    <property type="entry name" value="BIR"/>
    <property type="match status" value="1"/>
</dbReference>
<dbReference type="EMBL" id="KF517113">
    <property type="protein sequence ID" value="AHC31135.1"/>
    <property type="molecule type" value="Genomic_DNA"/>
</dbReference>
<dbReference type="InterPro" id="IPR050784">
    <property type="entry name" value="IAP"/>
</dbReference>
<dbReference type="PROSITE" id="PS50143">
    <property type="entry name" value="BIR_REPEAT_2"/>
    <property type="match status" value="1"/>
</dbReference>
<dbReference type="InterPro" id="IPR001370">
    <property type="entry name" value="BIR_rpt"/>
</dbReference>
<dbReference type="EMBL" id="KF517111">
    <property type="protein sequence ID" value="AHC31133.1"/>
    <property type="molecule type" value="Genomic_DNA"/>
</dbReference>
<keyword evidence="1" id="KW-0863">Zinc-finger</keyword>
<name>V9QL67_OSHV1</name>
<organismHost>
    <name type="scientific">Magallana gigas</name>
    <name type="common">Pacific oyster</name>
    <name type="synonym">Crassostrea gigas</name>
    <dbReference type="NCBI Taxonomy" id="29159"/>
</organismHost>
<evidence type="ECO:0000259" key="3">
    <source>
        <dbReference type="PROSITE" id="PS50089"/>
    </source>
</evidence>
<dbReference type="GO" id="GO:0051726">
    <property type="term" value="P:regulation of cell cycle"/>
    <property type="evidence" value="ECO:0007669"/>
    <property type="project" value="TreeGrafter"/>
</dbReference>
<dbReference type="GO" id="GO:0008270">
    <property type="term" value="F:zinc ion binding"/>
    <property type="evidence" value="ECO:0007669"/>
    <property type="project" value="UniProtKB-KW"/>
</dbReference>
<feature type="compositionally biased region" description="Acidic residues" evidence="2">
    <location>
        <begin position="373"/>
        <end position="382"/>
    </location>
</feature>
<dbReference type="InterPro" id="IPR013083">
    <property type="entry name" value="Znf_RING/FYVE/PHD"/>
</dbReference>
<reference evidence="4" key="1">
    <citation type="journal article" date="2013" name="Virus Res.">
        <title>Genome exploration of six variants of the Ostreid Herpesvirus 1 and characterization of large deletion in OsHV-1?Var specimens.</title>
        <authorList>
            <person name="Martenot C."/>
            <person name="Travaille E."/>
            <person name="Lethuillier O."/>
            <person name="Lelong C."/>
            <person name="Houssin M."/>
        </authorList>
    </citation>
    <scope>NUCLEOTIDE SEQUENCE</scope>
    <source>
        <strain evidence="4">002-ORF106</strain>
        <strain evidence="5">003-ORF106</strain>
        <strain evidence="6">004-ORF106</strain>
        <strain evidence="7">005-ORF106</strain>
        <strain evidence="8">006-ORF106</strain>
        <strain evidence="9">007-ORF106</strain>
    </source>
</reference>
<dbReference type="Gene3D" id="1.10.1170.10">
    <property type="entry name" value="Inhibitor Of Apoptosis Protein (2mihbC-IAP-1), Chain A"/>
    <property type="match status" value="1"/>
</dbReference>